<keyword evidence="5" id="KW-0378">Hydrolase</keyword>
<keyword evidence="2" id="KW-0540">Nuclease</keyword>
<comment type="cofactor">
    <cofactor evidence="1">
        <name>Mg(2+)</name>
        <dbReference type="ChEBI" id="CHEBI:18420"/>
    </cofactor>
</comment>
<proteinExistence type="predicted"/>
<evidence type="ECO:0000256" key="3">
    <source>
        <dbReference type="ARBA" id="ARBA00022723"/>
    </source>
</evidence>
<evidence type="ECO:0000256" key="7">
    <source>
        <dbReference type="ARBA" id="ARBA00022884"/>
    </source>
</evidence>
<comment type="caution">
    <text evidence="9">The sequence shown here is derived from an EMBL/GenBank/DDBJ whole genome shotgun (WGS) entry which is preliminary data.</text>
</comment>
<feature type="domain" description="RNA-binding protein AU-1/Ribonuclease E/G" evidence="8">
    <location>
        <begin position="101"/>
        <end position="188"/>
    </location>
</feature>
<evidence type="ECO:0000256" key="4">
    <source>
        <dbReference type="ARBA" id="ARBA00022759"/>
    </source>
</evidence>
<evidence type="ECO:0000313" key="9">
    <source>
        <dbReference type="EMBL" id="PRY92543.1"/>
    </source>
</evidence>
<dbReference type="Pfam" id="PF10150">
    <property type="entry name" value="RNase_E_G"/>
    <property type="match status" value="2"/>
</dbReference>
<keyword evidence="3" id="KW-0479">Metal-binding</keyword>
<keyword evidence="7" id="KW-0694">RNA-binding</keyword>
<dbReference type="RefSeq" id="WP_106263054.1">
    <property type="nucleotide sequence ID" value="NZ_PVTQ01000002.1"/>
</dbReference>
<gene>
    <name evidence="9" type="ORF">CLV74_102460</name>
</gene>
<dbReference type="GO" id="GO:0006364">
    <property type="term" value="P:rRNA processing"/>
    <property type="evidence" value="ECO:0007669"/>
    <property type="project" value="TreeGrafter"/>
</dbReference>
<reference evidence="9 10" key="1">
    <citation type="submission" date="2018-03" db="EMBL/GenBank/DDBJ databases">
        <title>Genomic Encyclopedia of Archaeal and Bacterial Type Strains, Phase II (KMG-II): from individual species to whole genera.</title>
        <authorList>
            <person name="Goeker M."/>
        </authorList>
    </citation>
    <scope>NUCLEOTIDE SEQUENCE [LARGE SCALE GENOMIC DNA]</scope>
    <source>
        <strain evidence="9 10">DSM 100212</strain>
    </source>
</reference>
<evidence type="ECO:0000256" key="2">
    <source>
        <dbReference type="ARBA" id="ARBA00022722"/>
    </source>
</evidence>
<evidence type="ECO:0000256" key="1">
    <source>
        <dbReference type="ARBA" id="ARBA00001946"/>
    </source>
</evidence>
<dbReference type="GO" id="GO:0004519">
    <property type="term" value="F:endonuclease activity"/>
    <property type="evidence" value="ECO:0007669"/>
    <property type="project" value="UniProtKB-KW"/>
</dbReference>
<dbReference type="GO" id="GO:0005737">
    <property type="term" value="C:cytoplasm"/>
    <property type="evidence" value="ECO:0007669"/>
    <property type="project" value="TreeGrafter"/>
</dbReference>
<dbReference type="OrthoDB" id="9804278at2"/>
<evidence type="ECO:0000259" key="8">
    <source>
        <dbReference type="Pfam" id="PF10150"/>
    </source>
</evidence>
<protein>
    <submittedName>
        <fullName evidence="9">Rne/Rng family ribonuclease</fullName>
    </submittedName>
</protein>
<dbReference type="Proteomes" id="UP000238392">
    <property type="component" value="Unassembled WGS sequence"/>
</dbReference>
<dbReference type="PANTHER" id="PTHR30001:SF1">
    <property type="entry name" value="RIBONUCLEASE E_G-LIKE PROTEIN, CHLOROPLASTIC"/>
    <property type="match status" value="1"/>
</dbReference>
<organism evidence="9 10">
    <name type="scientific">Donghicola tyrosinivorans</name>
    <dbReference type="NCBI Taxonomy" id="1652492"/>
    <lineage>
        <taxon>Bacteria</taxon>
        <taxon>Pseudomonadati</taxon>
        <taxon>Pseudomonadota</taxon>
        <taxon>Alphaproteobacteria</taxon>
        <taxon>Rhodobacterales</taxon>
        <taxon>Roseobacteraceae</taxon>
        <taxon>Donghicola</taxon>
    </lineage>
</organism>
<dbReference type="GO" id="GO:0046872">
    <property type="term" value="F:metal ion binding"/>
    <property type="evidence" value="ECO:0007669"/>
    <property type="project" value="UniProtKB-KW"/>
</dbReference>
<sequence length="345" mass="37470">MKGRLIALDHLGELEAAALIVDGRLEDLIIDTDAPTPGTIYRAIADRPMKGQGGMFLNTPDGHCFLRQTKGLAPGQAVLVQVTGYSEAGKAIPVTADVLFKSRFAIVTPEKPGLNISRSIRDEDRREELLAIANEQMGDNDFGLILRSAAATGSDDEIAEDIRAMVDMATAVLGDVDGKEPEKLIEGDGPHTVAWREWHEPATIDTEEGSFEAHGVMDMIEDLRRPRVDLGIGNNSCLFVEPTRAFVAVDVNTGADTSMAAGLKANLAAAKAIPRALRLRGLGGMIIIDLAPMPKKERRTFETSLRAQLKADGIDTVLAGWTPLGNYELQRKRERRPLKDCLPKE</sequence>
<dbReference type="InterPro" id="IPR019307">
    <property type="entry name" value="RNA-bd_AU-1/RNase_E/G"/>
</dbReference>
<keyword evidence="10" id="KW-1185">Reference proteome</keyword>
<keyword evidence="4" id="KW-0255">Endonuclease</keyword>
<dbReference type="InterPro" id="IPR004659">
    <property type="entry name" value="RNase_E/G"/>
</dbReference>
<dbReference type="EMBL" id="PVTQ01000002">
    <property type="protein sequence ID" value="PRY92543.1"/>
    <property type="molecule type" value="Genomic_DNA"/>
</dbReference>
<accession>A0A2T0X0R0</accession>
<name>A0A2T0X0R0_9RHOB</name>
<dbReference type="GO" id="GO:0003723">
    <property type="term" value="F:RNA binding"/>
    <property type="evidence" value="ECO:0007669"/>
    <property type="project" value="UniProtKB-KW"/>
</dbReference>
<dbReference type="GO" id="GO:0004540">
    <property type="term" value="F:RNA nuclease activity"/>
    <property type="evidence" value="ECO:0007669"/>
    <property type="project" value="InterPro"/>
</dbReference>
<evidence type="ECO:0000256" key="6">
    <source>
        <dbReference type="ARBA" id="ARBA00022842"/>
    </source>
</evidence>
<dbReference type="PANTHER" id="PTHR30001">
    <property type="entry name" value="RIBONUCLEASE"/>
    <property type="match status" value="1"/>
</dbReference>
<keyword evidence="6" id="KW-0460">Magnesium</keyword>
<feature type="domain" description="RNA-binding protein AU-1/Ribonuclease E/G" evidence="8">
    <location>
        <begin position="206"/>
        <end position="333"/>
    </location>
</feature>
<dbReference type="AlphaFoldDB" id="A0A2T0X0R0"/>
<evidence type="ECO:0000313" key="10">
    <source>
        <dbReference type="Proteomes" id="UP000238392"/>
    </source>
</evidence>
<dbReference type="GO" id="GO:0016787">
    <property type="term" value="F:hydrolase activity"/>
    <property type="evidence" value="ECO:0007669"/>
    <property type="project" value="UniProtKB-KW"/>
</dbReference>
<evidence type="ECO:0000256" key="5">
    <source>
        <dbReference type="ARBA" id="ARBA00022801"/>
    </source>
</evidence>